<feature type="domain" description="Glycosyltransferase subfamily 4-like N-terminal" evidence="1">
    <location>
        <begin position="72"/>
        <end position="231"/>
    </location>
</feature>
<dbReference type="RefSeq" id="WP_419188421.1">
    <property type="nucleotide sequence ID" value="NZ_CP036272.1"/>
</dbReference>
<dbReference type="PANTHER" id="PTHR12526:SF636">
    <property type="entry name" value="BLL3647 PROTEIN"/>
    <property type="match status" value="1"/>
</dbReference>
<dbReference type="Proteomes" id="UP000315003">
    <property type="component" value="Chromosome"/>
</dbReference>
<gene>
    <name evidence="2" type="primary">glgA_2</name>
    <name evidence="2" type="ORF">SV7mr_25120</name>
</gene>
<dbReference type="EC" id="2.4.1.21" evidence="2"/>
<sequence>MGQISAMHLSNSPADFTPLVLAASSQTSTGNPPTALVLNPFSQDVTERGEVENPTSTQLRVLHLVNGEHFAGAERVQSHLGRCLPKFGVAADFACLKPGLFAKTLAAESGSWGQCYNAAMNHRYDLSVVRKICKLIRRHDYQLLHAHTPRTAMIAGMASLLSRVPWVYHVHSPAARDSERALANRVNALVERVSLSRCRHLITVSNSLKDDCVASGVNPDKITIVHNGVPTICPPRQTHPQPGRLWTLGMVALQRPRKGLEFVLQAMALIRDQQRVPAESPLRLRIVGQYVDQAYQTSIEQLIDRLQLNQDIVQVGFTDDVPAQLAQMDAMVLPSLYGEGLPMVVLEAMAAGVPVIATKVEGTPEAITHGIEGLLAEPDNRESLADAICAMVTGQHDWQQMSLAAKLRHEQDFSDEAMAARTAAVYHSVLSSSKKRADRQNG</sequence>
<dbReference type="CDD" id="cd03808">
    <property type="entry name" value="GT4_CapM-like"/>
    <property type="match status" value="1"/>
</dbReference>
<dbReference type="InterPro" id="IPR028098">
    <property type="entry name" value="Glyco_trans_4-like_N"/>
</dbReference>
<evidence type="ECO:0000259" key="1">
    <source>
        <dbReference type="Pfam" id="PF13439"/>
    </source>
</evidence>
<evidence type="ECO:0000313" key="2">
    <source>
        <dbReference type="EMBL" id="QDT59997.1"/>
    </source>
</evidence>
<accession>A0A517SV39</accession>
<proteinExistence type="predicted"/>
<dbReference type="GO" id="GO:0009011">
    <property type="term" value="F:alpha-1,4-glucan glucosyltransferase (ADP-glucose donor) activity"/>
    <property type="evidence" value="ECO:0007669"/>
    <property type="project" value="UniProtKB-EC"/>
</dbReference>
<dbReference type="SUPFAM" id="SSF53756">
    <property type="entry name" value="UDP-Glycosyltransferase/glycogen phosphorylase"/>
    <property type="match status" value="1"/>
</dbReference>
<dbReference type="PANTHER" id="PTHR12526">
    <property type="entry name" value="GLYCOSYLTRANSFERASE"/>
    <property type="match status" value="1"/>
</dbReference>
<keyword evidence="2" id="KW-0328">Glycosyltransferase</keyword>
<dbReference type="Pfam" id="PF13692">
    <property type="entry name" value="Glyco_trans_1_4"/>
    <property type="match status" value="1"/>
</dbReference>
<reference evidence="2 3" key="1">
    <citation type="submission" date="2019-02" db="EMBL/GenBank/DDBJ databases">
        <title>Deep-cultivation of Planctomycetes and their phenomic and genomic characterization uncovers novel biology.</title>
        <authorList>
            <person name="Wiegand S."/>
            <person name="Jogler M."/>
            <person name="Boedeker C."/>
            <person name="Pinto D."/>
            <person name="Vollmers J."/>
            <person name="Rivas-Marin E."/>
            <person name="Kohn T."/>
            <person name="Peeters S.H."/>
            <person name="Heuer A."/>
            <person name="Rast P."/>
            <person name="Oberbeckmann S."/>
            <person name="Bunk B."/>
            <person name="Jeske O."/>
            <person name="Meyerdierks A."/>
            <person name="Storesund J.E."/>
            <person name="Kallscheuer N."/>
            <person name="Luecker S."/>
            <person name="Lage O.M."/>
            <person name="Pohl T."/>
            <person name="Merkel B.J."/>
            <person name="Hornburger P."/>
            <person name="Mueller R.-W."/>
            <person name="Bruemmer F."/>
            <person name="Labrenz M."/>
            <person name="Spormann A.M."/>
            <person name="Op den Camp H."/>
            <person name="Overmann J."/>
            <person name="Amann R."/>
            <person name="Jetten M.S.M."/>
            <person name="Mascher T."/>
            <person name="Medema M.H."/>
            <person name="Devos D.P."/>
            <person name="Kaster A.-K."/>
            <person name="Ovreas L."/>
            <person name="Rohde M."/>
            <person name="Galperin M.Y."/>
            <person name="Jogler C."/>
        </authorList>
    </citation>
    <scope>NUCLEOTIDE SEQUENCE [LARGE SCALE GENOMIC DNA]</scope>
    <source>
        <strain evidence="2 3">SV_7m_r</strain>
    </source>
</reference>
<name>A0A517SV39_9BACT</name>
<organism evidence="2 3">
    <name type="scientific">Stieleria bergensis</name>
    <dbReference type="NCBI Taxonomy" id="2528025"/>
    <lineage>
        <taxon>Bacteria</taxon>
        <taxon>Pseudomonadati</taxon>
        <taxon>Planctomycetota</taxon>
        <taxon>Planctomycetia</taxon>
        <taxon>Pirellulales</taxon>
        <taxon>Pirellulaceae</taxon>
        <taxon>Stieleria</taxon>
    </lineage>
</organism>
<dbReference type="AlphaFoldDB" id="A0A517SV39"/>
<dbReference type="Gene3D" id="3.40.50.2000">
    <property type="entry name" value="Glycogen Phosphorylase B"/>
    <property type="match status" value="2"/>
</dbReference>
<dbReference type="EMBL" id="CP036272">
    <property type="protein sequence ID" value="QDT59997.1"/>
    <property type="molecule type" value="Genomic_DNA"/>
</dbReference>
<evidence type="ECO:0000313" key="3">
    <source>
        <dbReference type="Proteomes" id="UP000315003"/>
    </source>
</evidence>
<protein>
    <submittedName>
        <fullName evidence="2">Capsular glucan synthase</fullName>
        <ecNumber evidence="2">2.4.1.21</ecNumber>
    </submittedName>
</protein>
<keyword evidence="2" id="KW-0808">Transferase</keyword>
<dbReference type="Pfam" id="PF13439">
    <property type="entry name" value="Glyco_transf_4"/>
    <property type="match status" value="1"/>
</dbReference>
<keyword evidence="3" id="KW-1185">Reference proteome</keyword>